<dbReference type="AlphaFoldDB" id="A0A0A8B569"/>
<dbReference type="CDD" id="cd24054">
    <property type="entry name" value="ASKHA_NBD_AaPPX-GppA_MtPPX2-like"/>
    <property type="match status" value="1"/>
</dbReference>
<sequence>MVAPDGARLRASIDIGTVTCRMLVALVDDRGALYEIERLYRITNLGEGVDTSKALLPEAIERVRCAIASFKSQLARYERDLGCKADIRAVATSAARDARNGSDLVRALAGEGVDLRIISGDREASLSFSGVSREFPGQSIAVIDIGGGSTEVVAGRAGGGIARARSFDIGCRRATEKLLGEGRIDPADEARLRQWIRSEMEPHFKQLGEAGLLDGRLVGVAGTATTIVSVRDRMESYDCTKVHGAVVTREQLGDQRLMLADMPLEERQRVVGLDPKRAAVIVSGLVIMEEVMDMARIGEFTVSESDILQGVILAVDFD</sequence>
<dbReference type="SUPFAM" id="SSF53067">
    <property type="entry name" value="Actin-like ATPase domain"/>
    <property type="match status" value="2"/>
</dbReference>
<accession>A0A0A8B569</accession>
<evidence type="ECO:0000256" key="1">
    <source>
        <dbReference type="ARBA" id="ARBA00007125"/>
    </source>
</evidence>
<reference evidence="4" key="1">
    <citation type="submission" date="2014-08" db="EMBL/GenBank/DDBJ databases">
        <title>Coriobacteriaceae sp. complete genome.</title>
        <authorList>
            <person name="Looft T."/>
            <person name="Bayles D.O."/>
            <person name="Stanton T.B."/>
        </authorList>
    </citation>
    <scope>NUCLEOTIDE SEQUENCE [LARGE SCALE GENOMIC DNA]</scope>
    <source>
        <strain evidence="4">68-1-3</strain>
    </source>
</reference>
<dbReference type="GO" id="GO:0016462">
    <property type="term" value="F:pyrophosphatase activity"/>
    <property type="evidence" value="ECO:0007669"/>
    <property type="project" value="TreeGrafter"/>
</dbReference>
<dbReference type="Proteomes" id="UP000031121">
    <property type="component" value="Chromosome"/>
</dbReference>
<comment type="similarity">
    <text evidence="1">Belongs to the GppA/Ppx family.</text>
</comment>
<dbReference type="PANTHER" id="PTHR30005">
    <property type="entry name" value="EXOPOLYPHOSPHATASE"/>
    <property type="match status" value="1"/>
</dbReference>
<organism evidence="3 4">
    <name type="scientific">Berryella intestinalis</name>
    <dbReference type="NCBI Taxonomy" id="1531429"/>
    <lineage>
        <taxon>Bacteria</taxon>
        <taxon>Bacillati</taxon>
        <taxon>Actinomycetota</taxon>
        <taxon>Coriobacteriia</taxon>
        <taxon>Eggerthellales</taxon>
        <taxon>Eggerthellaceae</taxon>
        <taxon>Berryella</taxon>
    </lineage>
</organism>
<keyword evidence="4" id="KW-1185">Reference proteome</keyword>
<protein>
    <recommendedName>
        <fullName evidence="2">Ppx/GppA phosphatase N-terminal domain-containing protein</fullName>
    </recommendedName>
</protein>
<evidence type="ECO:0000313" key="3">
    <source>
        <dbReference type="EMBL" id="AJC12540.1"/>
    </source>
</evidence>
<dbReference type="InterPro" id="IPR003695">
    <property type="entry name" value="Ppx_GppA_N"/>
</dbReference>
<dbReference type="PANTHER" id="PTHR30005:SF0">
    <property type="entry name" value="RETROGRADE REGULATION PROTEIN 2"/>
    <property type="match status" value="1"/>
</dbReference>
<dbReference type="EMBL" id="CP009302">
    <property type="protein sequence ID" value="AJC12540.1"/>
    <property type="molecule type" value="Genomic_DNA"/>
</dbReference>
<dbReference type="InterPro" id="IPR050273">
    <property type="entry name" value="GppA/Ppx_hydrolase"/>
</dbReference>
<dbReference type="Gene3D" id="3.30.420.40">
    <property type="match status" value="1"/>
</dbReference>
<feature type="domain" description="Ppx/GppA phosphatase N-terminal" evidence="2">
    <location>
        <begin position="30"/>
        <end position="313"/>
    </location>
</feature>
<reference evidence="3 4" key="2">
    <citation type="journal article" date="2015" name="Genome Announc.">
        <title>Complete Genome Sequence of Coriobacteriaceae Strain 68-1-3, a Novel Mucus-Degrading Isolate from the Swine Intestinal Tract.</title>
        <authorList>
            <person name="Looft T."/>
            <person name="Bayles D.O."/>
            <person name="Alt D.P."/>
            <person name="Stanton T.B."/>
        </authorList>
    </citation>
    <scope>NUCLEOTIDE SEQUENCE [LARGE SCALE GENOMIC DNA]</scope>
    <source>
        <strain evidence="3 4">68-1-3</strain>
    </source>
</reference>
<name>A0A0A8B569_9ACTN</name>
<evidence type="ECO:0000259" key="2">
    <source>
        <dbReference type="Pfam" id="PF02541"/>
    </source>
</evidence>
<dbReference type="STRING" id="1531429.JI75_07555"/>
<dbReference type="Gene3D" id="3.30.420.150">
    <property type="entry name" value="Exopolyphosphatase. Domain 2"/>
    <property type="match status" value="1"/>
</dbReference>
<dbReference type="InterPro" id="IPR043129">
    <property type="entry name" value="ATPase_NBD"/>
</dbReference>
<dbReference type="Pfam" id="PF02541">
    <property type="entry name" value="Ppx-GppA"/>
    <property type="match status" value="1"/>
</dbReference>
<evidence type="ECO:0000313" key="4">
    <source>
        <dbReference type="Proteomes" id="UP000031121"/>
    </source>
</evidence>
<proteinExistence type="inferred from homology"/>
<dbReference type="KEGG" id="cbac:JI75_07555"/>
<gene>
    <name evidence="3" type="ORF">JI75_07555</name>
</gene>
<dbReference type="HOGENOM" id="CLU_025908_1_2_11"/>